<sequence>MQSTFTNTVVPSVATPLNSTAAADALRELADTDCPREVSVLEAPTEAPMTRECFGHVAGPVDRVALAGAGMSFDEAEVRKFVALVGLPLMLLGIDSITPPALQARTCTTADEVVAAVREWNPKKWNIYWLPNVAIIGDKKPGKQDVMTARYVWADCDPNIKQHGSFEAARDHLLTTHAAKLAPIASLLIDSGNGLQAFFKLDAPFPLFGDGDYMEYEALNERVGLAFQGPGTHNCDRIMRLPGTLNWPTAAKLKKGYPQEPRMSRLLHASKRTYAFEQLKQMLPQNERAIVPPKNPVINGLSKGDVSEEVQRFEALLATDHDLSARWDGSDQGLIDTTGSAMDMSLYGMLVHRGFSHEAIVEIMEPWPHGGQGREQGERYWNRLRARTAATPRTSKAVDDVVAELNMQYAVALVGGSAVVLDVASSPVNFLKPEAFKTLLRNRTVEVPNAHGEIKLQPIADMWMKHPARSTYKAVDFAPGGGAREGVFNLFRGWAVEPYADMSAGQAARQCNLILTHIKENVCRGDQEAFNYLIGWYAHLFQSPAEKPSVAVVVRGEKGVGKSKLTEAIAALLGPHAVTVSQRTHLTGQFNAHQALALLIVAEEAVWAGDKQAESALKHLITGSTITLERKGVDAMTVKSCARVAMNSNSEWVFPASSDERRLFALDCGSDHKQDHAYFKAIDEQLYGPGRASHEPGQESPGLRALLTYLLRLDLTGFNVRLVPETDALKAQRAASLEPHEEFLKESLENHEICGKSWDQNAQPIVKRELYDAYRSYMRDRPRLYRVSQEVFAKTIKRVFEWRDRQRSGGKREWSVAGWSESRAAFEAAMKVKIDD</sequence>
<dbReference type="OrthoDB" id="784829at2"/>
<dbReference type="EMBL" id="FCOL02000010">
    <property type="protein sequence ID" value="SAL49955.1"/>
    <property type="molecule type" value="Genomic_DNA"/>
</dbReference>
<dbReference type="Proteomes" id="UP000054925">
    <property type="component" value="Unassembled WGS sequence"/>
</dbReference>
<evidence type="ECO:0000313" key="2">
    <source>
        <dbReference type="EMBL" id="SAL49955.1"/>
    </source>
</evidence>
<keyword evidence="3" id="KW-1185">Reference proteome</keyword>
<dbReference type="AlphaFoldDB" id="A0A158I010"/>
<evidence type="ECO:0000259" key="1">
    <source>
        <dbReference type="Pfam" id="PF19263"/>
    </source>
</evidence>
<comment type="caution">
    <text evidence="2">The sequence shown here is derived from an EMBL/GenBank/DDBJ whole genome shotgun (WGS) entry which is preliminary data.</text>
</comment>
<feature type="domain" description="NrS-1 polymerase-like helicase" evidence="1">
    <location>
        <begin position="555"/>
        <end position="662"/>
    </location>
</feature>
<dbReference type="Gene3D" id="3.40.50.300">
    <property type="entry name" value="P-loop containing nucleotide triphosphate hydrolases"/>
    <property type="match status" value="1"/>
</dbReference>
<gene>
    <name evidence="2" type="ORF">AWB67_02289</name>
</gene>
<accession>A0A158I010</accession>
<dbReference type="Pfam" id="PF19263">
    <property type="entry name" value="DUF5906"/>
    <property type="match status" value="1"/>
</dbReference>
<evidence type="ECO:0000313" key="3">
    <source>
        <dbReference type="Proteomes" id="UP000054925"/>
    </source>
</evidence>
<proteinExistence type="predicted"/>
<dbReference type="SUPFAM" id="SSF52540">
    <property type="entry name" value="P-loop containing nucleoside triphosphate hydrolases"/>
    <property type="match status" value="1"/>
</dbReference>
<dbReference type="InterPro" id="IPR027417">
    <property type="entry name" value="P-loop_NTPase"/>
</dbReference>
<protein>
    <recommendedName>
        <fullName evidence="1">NrS-1 polymerase-like helicase domain-containing protein</fullName>
    </recommendedName>
</protein>
<name>A0A158I010_9BURK</name>
<dbReference type="InterPro" id="IPR045455">
    <property type="entry name" value="NrS-1_pol-like_helicase"/>
</dbReference>
<dbReference type="RefSeq" id="WP_087656334.1">
    <property type="nucleotide sequence ID" value="NZ_FCOL02000010.1"/>
</dbReference>
<organism evidence="2 3">
    <name type="scientific">Caballeronia terrestris</name>
    <dbReference type="NCBI Taxonomy" id="1226301"/>
    <lineage>
        <taxon>Bacteria</taxon>
        <taxon>Pseudomonadati</taxon>
        <taxon>Pseudomonadota</taxon>
        <taxon>Betaproteobacteria</taxon>
        <taxon>Burkholderiales</taxon>
        <taxon>Burkholderiaceae</taxon>
        <taxon>Caballeronia</taxon>
    </lineage>
</organism>
<reference evidence="2" key="1">
    <citation type="submission" date="2016-01" db="EMBL/GenBank/DDBJ databases">
        <authorList>
            <person name="Peeters C."/>
        </authorList>
    </citation>
    <scope>NUCLEOTIDE SEQUENCE [LARGE SCALE GENOMIC DNA]</scope>
    <source>
        <strain evidence="2">LMG 22937</strain>
    </source>
</reference>